<evidence type="ECO:0000313" key="2">
    <source>
        <dbReference type="Proteomes" id="UP000075243"/>
    </source>
</evidence>
<accession>A0A151R180</accession>
<keyword evidence="2" id="KW-1185">Reference proteome</keyword>
<dbReference type="Proteomes" id="UP000075243">
    <property type="component" value="Unassembled WGS sequence"/>
</dbReference>
<protein>
    <submittedName>
        <fullName evidence="1">Uncharacterized protein</fullName>
    </submittedName>
</protein>
<sequence>MVMRDFNAILYSHERVGGVGTSCIRGDNAFRDWVNHCNLVDLGFIGAPFTWRRGRLFE</sequence>
<organism evidence="1 2">
    <name type="scientific">Cajanus cajan</name>
    <name type="common">Pigeon pea</name>
    <name type="synonym">Cajanus indicus</name>
    <dbReference type="NCBI Taxonomy" id="3821"/>
    <lineage>
        <taxon>Eukaryota</taxon>
        <taxon>Viridiplantae</taxon>
        <taxon>Streptophyta</taxon>
        <taxon>Embryophyta</taxon>
        <taxon>Tracheophyta</taxon>
        <taxon>Spermatophyta</taxon>
        <taxon>Magnoliopsida</taxon>
        <taxon>eudicotyledons</taxon>
        <taxon>Gunneridae</taxon>
        <taxon>Pentapetalae</taxon>
        <taxon>rosids</taxon>
        <taxon>fabids</taxon>
        <taxon>Fabales</taxon>
        <taxon>Fabaceae</taxon>
        <taxon>Papilionoideae</taxon>
        <taxon>50 kb inversion clade</taxon>
        <taxon>NPAAA clade</taxon>
        <taxon>indigoferoid/millettioid clade</taxon>
        <taxon>Phaseoleae</taxon>
        <taxon>Cajanus</taxon>
    </lineage>
</organism>
<evidence type="ECO:0000313" key="1">
    <source>
        <dbReference type="EMBL" id="KYP36273.1"/>
    </source>
</evidence>
<gene>
    <name evidence="1" type="ORF">KK1_042630</name>
</gene>
<dbReference type="Gramene" id="C.cajan_39101.t">
    <property type="protein sequence ID" value="C.cajan_39101.t.cds1"/>
    <property type="gene ID" value="C.cajan_39101"/>
</dbReference>
<proteinExistence type="predicted"/>
<reference evidence="1" key="1">
    <citation type="journal article" date="2012" name="Nat. Biotechnol.">
        <title>Draft genome sequence of pigeonpea (Cajanus cajan), an orphan legume crop of resource-poor farmers.</title>
        <authorList>
            <person name="Varshney R.K."/>
            <person name="Chen W."/>
            <person name="Li Y."/>
            <person name="Bharti A.K."/>
            <person name="Saxena R.K."/>
            <person name="Schlueter J.A."/>
            <person name="Donoghue M.T."/>
            <person name="Azam S."/>
            <person name="Fan G."/>
            <person name="Whaley A.M."/>
            <person name="Farmer A.D."/>
            <person name="Sheridan J."/>
            <person name="Iwata A."/>
            <person name="Tuteja R."/>
            <person name="Penmetsa R.V."/>
            <person name="Wu W."/>
            <person name="Upadhyaya H.D."/>
            <person name="Yang S.P."/>
            <person name="Shah T."/>
            <person name="Saxena K.B."/>
            <person name="Michael T."/>
            <person name="McCombie W.R."/>
            <person name="Yang B."/>
            <person name="Zhang G."/>
            <person name="Yang H."/>
            <person name="Wang J."/>
            <person name="Spillane C."/>
            <person name="Cook D.R."/>
            <person name="May G.D."/>
            <person name="Xu X."/>
            <person name="Jackson S.A."/>
        </authorList>
    </citation>
    <scope>NUCLEOTIDE SEQUENCE [LARGE SCALE GENOMIC DNA]</scope>
</reference>
<dbReference type="EMBL" id="KQ484241">
    <property type="protein sequence ID" value="KYP36273.1"/>
    <property type="molecule type" value="Genomic_DNA"/>
</dbReference>
<dbReference type="AlphaFoldDB" id="A0A151R180"/>
<name>A0A151R180_CAJCA</name>